<organism evidence="1 2">
    <name type="scientific">Durusdinium trenchii</name>
    <dbReference type="NCBI Taxonomy" id="1381693"/>
    <lineage>
        <taxon>Eukaryota</taxon>
        <taxon>Sar</taxon>
        <taxon>Alveolata</taxon>
        <taxon>Dinophyceae</taxon>
        <taxon>Suessiales</taxon>
        <taxon>Symbiodiniaceae</taxon>
        <taxon>Durusdinium</taxon>
    </lineage>
</organism>
<dbReference type="Proteomes" id="UP001642464">
    <property type="component" value="Unassembled WGS sequence"/>
</dbReference>
<reference evidence="1 2" key="1">
    <citation type="submission" date="2024-02" db="EMBL/GenBank/DDBJ databases">
        <authorList>
            <person name="Chen Y."/>
            <person name="Shah S."/>
            <person name="Dougan E. K."/>
            <person name="Thang M."/>
            <person name="Chan C."/>
        </authorList>
    </citation>
    <scope>NUCLEOTIDE SEQUENCE [LARGE SCALE GENOMIC DNA]</scope>
</reference>
<feature type="non-terminal residue" evidence="1">
    <location>
        <position position="1"/>
    </location>
</feature>
<accession>A0ABP0IIB6</accession>
<gene>
    <name evidence="1" type="ORF">SCF082_LOCUS6782</name>
</gene>
<dbReference type="EMBL" id="CAXAMM010003754">
    <property type="protein sequence ID" value="CAK9001105.1"/>
    <property type="molecule type" value="Genomic_DNA"/>
</dbReference>
<name>A0ABP0IIB6_9DINO</name>
<sequence>AVTVMIQTDASPWGLGAIIVSGQQILAYISDPLHEQDYQSFNSVPGNPSFQTEYELLAIYVALKEFAPWTHERGAQRVVLRNDNTSALRTAFSYKASSPIMTQLAAEIFLEMESQNVIHLIPQHLPGALNFVPDQLSRPQTAKLPAVLHNVPKVNVPARSRAYYRAWPER</sequence>
<evidence type="ECO:0000313" key="2">
    <source>
        <dbReference type="Proteomes" id="UP001642464"/>
    </source>
</evidence>
<proteinExistence type="predicted"/>
<evidence type="ECO:0008006" key="3">
    <source>
        <dbReference type="Google" id="ProtNLM"/>
    </source>
</evidence>
<keyword evidence="2" id="KW-1185">Reference proteome</keyword>
<protein>
    <recommendedName>
        <fullName evidence="3">Reverse transcriptase RNase H-like domain-containing protein</fullName>
    </recommendedName>
</protein>
<comment type="caution">
    <text evidence="1">The sequence shown here is derived from an EMBL/GenBank/DDBJ whole genome shotgun (WGS) entry which is preliminary data.</text>
</comment>
<evidence type="ECO:0000313" key="1">
    <source>
        <dbReference type="EMBL" id="CAK9001105.1"/>
    </source>
</evidence>